<dbReference type="InterPro" id="IPR007736">
    <property type="entry name" value="Caleosin-related"/>
</dbReference>
<proteinExistence type="inferred from homology"/>
<keyword evidence="3" id="KW-1185">Reference proteome</keyword>
<reference evidence="2 3" key="1">
    <citation type="submission" date="2023-08" db="EMBL/GenBank/DDBJ databases">
        <title>Black Yeasts Isolated from many extreme environments.</title>
        <authorList>
            <person name="Coleine C."/>
            <person name="Stajich J.E."/>
            <person name="Selbmann L."/>
        </authorList>
    </citation>
    <scope>NUCLEOTIDE SEQUENCE [LARGE SCALE GENOMIC DNA]</scope>
    <source>
        <strain evidence="2 3">CCFEE 5885</strain>
    </source>
</reference>
<dbReference type="SUPFAM" id="SSF47473">
    <property type="entry name" value="EF-hand"/>
    <property type="match status" value="1"/>
</dbReference>
<comment type="caution">
    <text evidence="2">The sequence shown here is derived from an EMBL/GenBank/DDBJ whole genome shotgun (WGS) entry which is preliminary data.</text>
</comment>
<evidence type="ECO:0000313" key="2">
    <source>
        <dbReference type="EMBL" id="KAK5100238.1"/>
    </source>
</evidence>
<organism evidence="2 3">
    <name type="scientific">Lithohypha guttulata</name>
    <dbReference type="NCBI Taxonomy" id="1690604"/>
    <lineage>
        <taxon>Eukaryota</taxon>
        <taxon>Fungi</taxon>
        <taxon>Dikarya</taxon>
        <taxon>Ascomycota</taxon>
        <taxon>Pezizomycotina</taxon>
        <taxon>Eurotiomycetes</taxon>
        <taxon>Chaetothyriomycetidae</taxon>
        <taxon>Chaetothyriales</taxon>
        <taxon>Trichomeriaceae</taxon>
        <taxon>Lithohypha</taxon>
    </lineage>
</organism>
<dbReference type="Pfam" id="PF05042">
    <property type="entry name" value="Caleosin"/>
    <property type="match status" value="1"/>
</dbReference>
<evidence type="ECO:0000313" key="3">
    <source>
        <dbReference type="Proteomes" id="UP001345013"/>
    </source>
</evidence>
<evidence type="ECO:0008006" key="4">
    <source>
        <dbReference type="Google" id="ProtNLM"/>
    </source>
</evidence>
<dbReference type="Proteomes" id="UP001345013">
    <property type="component" value="Unassembled WGS sequence"/>
</dbReference>
<sequence>MEGTYWTHDKPHLPVTELRKPFQPIDGDAFKDAATARATIAASREHPNGTTEGGYAARHQHRTVMQQHCDYWDKDGDGIIWPQDTYRGCRNFGYNRFLALLATYIINFDLSYPTVPGWLPDPFFRIYLDKIYKDKHGSDTMTYDSEGRFRPQQFEDIFAKYDRGDKGGLTFGDVLCMWSGQKMVFDFFGWSATFLEWLATYRLLWPDDGIMRKDDVRGIYDGSIFYKKEAEHQRKKELKKQRLVKRM</sequence>
<dbReference type="PANTHER" id="PTHR31495:SF0">
    <property type="entry name" value="BINDING PROTEIN CALEOSIN, PUTATIVE (AFU_ORTHOLOGUE AFUA_5G13750)-RELATED"/>
    <property type="match status" value="1"/>
</dbReference>
<dbReference type="InterPro" id="IPR011992">
    <property type="entry name" value="EF-hand-dom_pair"/>
</dbReference>
<dbReference type="EMBL" id="JAVRRG010000007">
    <property type="protein sequence ID" value="KAK5100238.1"/>
    <property type="molecule type" value="Genomic_DNA"/>
</dbReference>
<comment type="similarity">
    <text evidence="1">Belongs to the caleosin family.</text>
</comment>
<protein>
    <recommendedName>
        <fullName evidence="4">Caleosin</fullName>
    </recommendedName>
</protein>
<evidence type="ECO:0000256" key="1">
    <source>
        <dbReference type="ARBA" id="ARBA00006765"/>
    </source>
</evidence>
<dbReference type="PANTHER" id="PTHR31495">
    <property type="entry name" value="PEROXYGENASE 3-RELATED"/>
    <property type="match status" value="1"/>
</dbReference>
<name>A0ABR0KM23_9EURO</name>
<gene>
    <name evidence="2" type="ORF">LTR24_001033</name>
</gene>
<accession>A0ABR0KM23</accession>